<dbReference type="InterPro" id="IPR036322">
    <property type="entry name" value="WD40_repeat_dom_sf"/>
</dbReference>
<dbReference type="InterPro" id="IPR001680">
    <property type="entry name" value="WD40_rpt"/>
</dbReference>
<dbReference type="EMBL" id="CAJMWY010001301">
    <property type="protein sequence ID" value="CAE6463873.1"/>
    <property type="molecule type" value="Genomic_DNA"/>
</dbReference>
<dbReference type="SUPFAM" id="SSF50978">
    <property type="entry name" value="WD40 repeat-like"/>
    <property type="match status" value="1"/>
</dbReference>
<feature type="repeat" description="WD" evidence="5">
    <location>
        <begin position="497"/>
        <end position="538"/>
    </location>
</feature>
<feature type="compositionally biased region" description="Gly residues" evidence="6">
    <location>
        <begin position="155"/>
        <end position="167"/>
    </location>
</feature>
<dbReference type="GO" id="GO:0010997">
    <property type="term" value="F:anaphase-promoting complex binding"/>
    <property type="evidence" value="ECO:0007669"/>
    <property type="project" value="InterPro"/>
</dbReference>
<feature type="compositionally biased region" description="Polar residues" evidence="6">
    <location>
        <begin position="72"/>
        <end position="82"/>
    </location>
</feature>
<evidence type="ECO:0000256" key="6">
    <source>
        <dbReference type="SAM" id="MobiDB-lite"/>
    </source>
</evidence>
<protein>
    <recommendedName>
        <fullName evidence="7">CDC20/Fizzy WD40 domain-containing protein</fullName>
    </recommendedName>
</protein>
<evidence type="ECO:0000256" key="1">
    <source>
        <dbReference type="ARBA" id="ARBA00006445"/>
    </source>
</evidence>
<dbReference type="InterPro" id="IPR019775">
    <property type="entry name" value="WD40_repeat_CS"/>
</dbReference>
<feature type="compositionally biased region" description="Polar residues" evidence="6">
    <location>
        <begin position="1"/>
        <end position="14"/>
    </location>
</feature>
<feature type="compositionally biased region" description="Basic and acidic residues" evidence="6">
    <location>
        <begin position="248"/>
        <end position="259"/>
    </location>
</feature>
<dbReference type="InterPro" id="IPR033010">
    <property type="entry name" value="Cdc20/Fizzy"/>
</dbReference>
<feature type="compositionally biased region" description="Polar residues" evidence="6">
    <location>
        <begin position="114"/>
        <end position="139"/>
    </location>
</feature>
<accession>A0A8H3GRD4</accession>
<evidence type="ECO:0000259" key="7">
    <source>
        <dbReference type="Pfam" id="PF24807"/>
    </source>
</evidence>
<dbReference type="CDD" id="cd00200">
    <property type="entry name" value="WD40"/>
    <property type="match status" value="1"/>
</dbReference>
<dbReference type="Gene3D" id="2.130.10.10">
    <property type="entry name" value="YVTN repeat-like/Quinoprotein amine dehydrogenase"/>
    <property type="match status" value="2"/>
</dbReference>
<feature type="domain" description="CDC20/Fizzy WD40" evidence="7">
    <location>
        <begin position="367"/>
        <end position="566"/>
    </location>
</feature>
<dbReference type="Pfam" id="PF00400">
    <property type="entry name" value="WD40"/>
    <property type="match status" value="2"/>
</dbReference>
<dbReference type="Pfam" id="PF24807">
    <property type="entry name" value="WD40_CDC20-Fz"/>
    <property type="match status" value="1"/>
</dbReference>
<keyword evidence="4" id="KW-0131">Cell cycle</keyword>
<dbReference type="AlphaFoldDB" id="A0A8H3GRD4"/>
<feature type="compositionally biased region" description="Low complexity" evidence="6">
    <location>
        <begin position="183"/>
        <end position="196"/>
    </location>
</feature>
<organism evidence="8 9">
    <name type="scientific">Rhizoctonia solani</name>
    <dbReference type="NCBI Taxonomy" id="456999"/>
    <lineage>
        <taxon>Eukaryota</taxon>
        <taxon>Fungi</taxon>
        <taxon>Dikarya</taxon>
        <taxon>Basidiomycota</taxon>
        <taxon>Agaricomycotina</taxon>
        <taxon>Agaricomycetes</taxon>
        <taxon>Cantharellales</taxon>
        <taxon>Ceratobasidiaceae</taxon>
        <taxon>Rhizoctonia</taxon>
    </lineage>
</organism>
<evidence type="ECO:0000256" key="2">
    <source>
        <dbReference type="ARBA" id="ARBA00022574"/>
    </source>
</evidence>
<dbReference type="PROSITE" id="PS00678">
    <property type="entry name" value="WD_REPEATS_1"/>
    <property type="match status" value="1"/>
</dbReference>
<dbReference type="GO" id="GO:1990757">
    <property type="term" value="F:ubiquitin ligase activator activity"/>
    <property type="evidence" value="ECO:0007669"/>
    <property type="project" value="TreeGrafter"/>
</dbReference>
<keyword evidence="2 5" id="KW-0853">WD repeat</keyword>
<evidence type="ECO:0000256" key="5">
    <source>
        <dbReference type="PROSITE-ProRule" id="PRU00221"/>
    </source>
</evidence>
<dbReference type="PROSITE" id="PS50082">
    <property type="entry name" value="WD_REPEATS_2"/>
    <property type="match status" value="2"/>
</dbReference>
<feature type="compositionally biased region" description="Basic and acidic residues" evidence="6">
    <location>
        <begin position="213"/>
        <end position="227"/>
    </location>
</feature>
<comment type="similarity">
    <text evidence="1">Belongs to the WD repeat CDC20/Fizzy family.</text>
</comment>
<evidence type="ECO:0000256" key="3">
    <source>
        <dbReference type="ARBA" id="ARBA00022737"/>
    </source>
</evidence>
<evidence type="ECO:0000313" key="8">
    <source>
        <dbReference type="EMBL" id="CAE6463873.1"/>
    </source>
</evidence>
<proteinExistence type="inferred from homology"/>
<keyword evidence="3" id="KW-0677">Repeat</keyword>
<sequence>MPPTNLFFSRIQSAPTPDDENDPFPPPPHTPVEGRNTPNIPSTLHFGHARTQSNLSSTAYTDIPEHTDNESESSVTSISTPPSAVANPSPAKLEPPNTPDSDDENEIDVALGPSANTTFGNTSLRPTLSAPSMSVTQHLPSPARSASGPSFGHGFTFGGRIGMGSVKGKGRLLDGFDVLDPGPSSAKPKASSIWSTGSGGSTGTPERSPRKREHGDRFIPQRDDWDTTHLSATYNLSSDPRPPTPRRTPIETDAHKEQQNRTFSTALASEMFPHAPFMPSSSPGSVSGIGIKRRRSPSPAPSTPSRQRILGFSTPGSTPGSVVSDLGLLDASHPAYSPYAVRRRTHAMLTGPQTTIRTISKTPYKVLDAPELKDDFYLNLVDWSSTNLLGVGLGSCVYLWSAESSKVVKLCDLGNVNPVTSVSWVQKGSTVAIGTQNGEILIYDATTLQKQRTLTGHASRVGALAWSNYTLSSGSRDRTILNFDVRLPPSSATVSKLHGHRQEICGLKWSAPSDEFVRDPVMLASGGNDNKLFVWDLRHPTPLWKFHEHTAAVKAIAWSPHQNSVLEYEWDLRHPTPLWKFHEHTAAVKAIAWSPHQSGLLASGGGTADKKIRFWNTSVGAGISEMDTGSQVCNLTWSKTSNELVSTHGYSSTQPQNQVCIWKYPSLSLVATLSGHVHRVLYLAMNPTGDTIVTGAGDETLRFWNAFPRRGEVERRIKEGDGVLDEGGKIR</sequence>
<dbReference type="PROSITE" id="PS50294">
    <property type="entry name" value="WD_REPEATS_REGION"/>
    <property type="match status" value="1"/>
</dbReference>
<dbReference type="SMART" id="SM00320">
    <property type="entry name" value="WD40"/>
    <property type="match status" value="7"/>
</dbReference>
<feature type="repeat" description="WD" evidence="5">
    <location>
        <begin position="673"/>
        <end position="705"/>
    </location>
</feature>
<dbReference type="PANTHER" id="PTHR19918">
    <property type="entry name" value="CELL DIVISION CYCLE 20 CDC20 FIZZY -RELATED"/>
    <property type="match status" value="1"/>
</dbReference>
<evidence type="ECO:0000256" key="4">
    <source>
        <dbReference type="ARBA" id="ARBA00023306"/>
    </source>
</evidence>
<feature type="compositionally biased region" description="Low complexity" evidence="6">
    <location>
        <begin position="279"/>
        <end position="290"/>
    </location>
</feature>
<evidence type="ECO:0000313" key="9">
    <source>
        <dbReference type="Proteomes" id="UP000663861"/>
    </source>
</evidence>
<feature type="region of interest" description="Disordered" evidence="6">
    <location>
        <begin position="274"/>
        <end position="317"/>
    </location>
</feature>
<dbReference type="Proteomes" id="UP000663861">
    <property type="component" value="Unassembled WGS sequence"/>
</dbReference>
<dbReference type="GO" id="GO:1905786">
    <property type="term" value="P:positive regulation of anaphase-promoting complex-dependent catabolic process"/>
    <property type="evidence" value="ECO:0007669"/>
    <property type="project" value="TreeGrafter"/>
</dbReference>
<dbReference type="GO" id="GO:0031145">
    <property type="term" value="P:anaphase-promoting complex-dependent catabolic process"/>
    <property type="evidence" value="ECO:0007669"/>
    <property type="project" value="TreeGrafter"/>
</dbReference>
<dbReference type="PANTHER" id="PTHR19918:SF1">
    <property type="entry name" value="FIZZY-RELATED PROTEIN HOMOLOG"/>
    <property type="match status" value="1"/>
</dbReference>
<feature type="compositionally biased region" description="Polar residues" evidence="6">
    <location>
        <begin position="50"/>
        <end position="60"/>
    </location>
</feature>
<dbReference type="InterPro" id="IPR056150">
    <property type="entry name" value="WD40_CDC20-Fz"/>
</dbReference>
<gene>
    <name evidence="8" type="ORF">RDB_LOCUS72336</name>
</gene>
<reference evidence="8" key="1">
    <citation type="submission" date="2021-01" db="EMBL/GenBank/DDBJ databases">
        <authorList>
            <person name="Kaushik A."/>
        </authorList>
    </citation>
    <scope>NUCLEOTIDE SEQUENCE</scope>
    <source>
        <strain evidence="8">AG4-RS23</strain>
    </source>
</reference>
<name>A0A8H3GRD4_9AGAM</name>
<dbReference type="InterPro" id="IPR015943">
    <property type="entry name" value="WD40/YVTN_repeat-like_dom_sf"/>
</dbReference>
<dbReference type="GO" id="GO:0005680">
    <property type="term" value="C:anaphase-promoting complex"/>
    <property type="evidence" value="ECO:0007669"/>
    <property type="project" value="TreeGrafter"/>
</dbReference>
<comment type="caution">
    <text evidence="8">The sequence shown here is derived from an EMBL/GenBank/DDBJ whole genome shotgun (WGS) entry which is preliminary data.</text>
</comment>
<dbReference type="OrthoDB" id="539398at2759"/>
<feature type="region of interest" description="Disordered" evidence="6">
    <location>
        <begin position="1"/>
        <end position="260"/>
    </location>
</feature>
<feature type="compositionally biased region" description="Polar residues" evidence="6">
    <location>
        <begin position="228"/>
        <end position="238"/>
    </location>
</feature>